<organism evidence="1 2">
    <name type="scientific">Flavihumibacter petaseus NBRC 106054</name>
    <dbReference type="NCBI Taxonomy" id="1220578"/>
    <lineage>
        <taxon>Bacteria</taxon>
        <taxon>Pseudomonadati</taxon>
        <taxon>Bacteroidota</taxon>
        <taxon>Chitinophagia</taxon>
        <taxon>Chitinophagales</taxon>
        <taxon>Chitinophagaceae</taxon>
        <taxon>Flavihumibacter</taxon>
    </lineage>
</organism>
<dbReference type="EMBL" id="BBWV01000003">
    <property type="protein sequence ID" value="GAO44730.1"/>
    <property type="molecule type" value="Genomic_DNA"/>
</dbReference>
<evidence type="ECO:0000313" key="2">
    <source>
        <dbReference type="Proteomes" id="UP000033121"/>
    </source>
</evidence>
<reference evidence="1 2" key="1">
    <citation type="submission" date="2015-04" db="EMBL/GenBank/DDBJ databases">
        <title>Whole genome shotgun sequence of Flavihumibacter petaseus NBRC 106054.</title>
        <authorList>
            <person name="Miyazawa S."/>
            <person name="Hosoyama A."/>
            <person name="Hashimoto M."/>
            <person name="Noguchi M."/>
            <person name="Tsuchikane K."/>
            <person name="Ohji S."/>
            <person name="Yamazoe A."/>
            <person name="Ichikawa N."/>
            <person name="Kimura A."/>
            <person name="Fujita N."/>
        </authorList>
    </citation>
    <scope>NUCLEOTIDE SEQUENCE [LARGE SCALE GENOMIC DNA]</scope>
    <source>
        <strain evidence="1 2">NBRC 106054</strain>
    </source>
</reference>
<keyword evidence="2" id="KW-1185">Reference proteome</keyword>
<dbReference type="STRING" id="1220578.FPE01S_03_07690"/>
<accession>A0A0E9N5V9</accession>
<comment type="caution">
    <text evidence="1">The sequence shown here is derived from an EMBL/GenBank/DDBJ whole genome shotgun (WGS) entry which is preliminary data.</text>
</comment>
<name>A0A0E9N5V9_9BACT</name>
<dbReference type="Proteomes" id="UP000033121">
    <property type="component" value="Unassembled WGS sequence"/>
</dbReference>
<dbReference type="AlphaFoldDB" id="A0A0E9N5V9"/>
<protein>
    <submittedName>
        <fullName evidence="1">Uncharacterized protein</fullName>
    </submittedName>
</protein>
<sequence length="161" mass="17964">MEDMSTALGKCMDQMDTVLRNKAMREKGITGTAVEHLIQFERVFSVDLIKTCPGFTASVEKVSAKQKKAVPHLPIVDTLSEKVCSCLQSKGVPSSKSIATENITACYTQSILQYFDEILRQYKIDADTEVMLSGIGELTSKLVMENCKFYKEKLNPILTKE</sequence>
<proteinExistence type="predicted"/>
<evidence type="ECO:0000313" key="1">
    <source>
        <dbReference type="EMBL" id="GAO44730.1"/>
    </source>
</evidence>
<gene>
    <name evidence="1" type="ORF">FPE01S_03_07690</name>
</gene>